<gene>
    <name evidence="2" type="ORF">K443DRAFT_238013</name>
</gene>
<proteinExistence type="predicted"/>
<feature type="compositionally biased region" description="Gly residues" evidence="1">
    <location>
        <begin position="650"/>
        <end position="663"/>
    </location>
</feature>
<evidence type="ECO:0000313" key="3">
    <source>
        <dbReference type="Proteomes" id="UP000054477"/>
    </source>
</evidence>
<feature type="compositionally biased region" description="Basic and acidic residues" evidence="1">
    <location>
        <begin position="605"/>
        <end position="636"/>
    </location>
</feature>
<dbReference type="HOGENOM" id="CLU_364104_0_0_1"/>
<feature type="compositionally biased region" description="Basic residues" evidence="1">
    <location>
        <begin position="133"/>
        <end position="143"/>
    </location>
</feature>
<feature type="compositionally biased region" description="Pro residues" evidence="1">
    <location>
        <begin position="41"/>
        <end position="57"/>
    </location>
</feature>
<reference evidence="2 3" key="1">
    <citation type="submission" date="2014-04" db="EMBL/GenBank/DDBJ databases">
        <authorList>
            <consortium name="DOE Joint Genome Institute"/>
            <person name="Kuo A."/>
            <person name="Kohler A."/>
            <person name="Nagy L.G."/>
            <person name="Floudas D."/>
            <person name="Copeland A."/>
            <person name="Barry K.W."/>
            <person name="Cichocki N."/>
            <person name="Veneault-Fourrey C."/>
            <person name="LaButti K."/>
            <person name="Lindquist E.A."/>
            <person name="Lipzen A."/>
            <person name="Lundell T."/>
            <person name="Morin E."/>
            <person name="Murat C."/>
            <person name="Sun H."/>
            <person name="Tunlid A."/>
            <person name="Henrissat B."/>
            <person name="Grigoriev I.V."/>
            <person name="Hibbett D.S."/>
            <person name="Martin F."/>
            <person name="Nordberg H.P."/>
            <person name="Cantor M.N."/>
            <person name="Hua S.X."/>
        </authorList>
    </citation>
    <scope>NUCLEOTIDE SEQUENCE [LARGE SCALE GENOMIC DNA]</scope>
    <source>
        <strain evidence="2 3">LaAM-08-1</strain>
    </source>
</reference>
<feature type="compositionally biased region" description="Polar residues" evidence="1">
    <location>
        <begin position="572"/>
        <end position="583"/>
    </location>
</feature>
<feature type="region of interest" description="Disordered" evidence="1">
    <location>
        <begin position="77"/>
        <end position="223"/>
    </location>
</feature>
<feature type="region of interest" description="Disordered" evidence="1">
    <location>
        <begin position="242"/>
        <end position="411"/>
    </location>
</feature>
<feature type="region of interest" description="Disordered" evidence="1">
    <location>
        <begin position="1"/>
        <end position="62"/>
    </location>
</feature>
<accession>A0A0C9WY27</accession>
<name>A0A0C9WY27_9AGAR</name>
<dbReference type="STRING" id="1095629.A0A0C9WY27"/>
<reference evidence="3" key="2">
    <citation type="submission" date="2015-01" db="EMBL/GenBank/DDBJ databases">
        <title>Evolutionary Origins and Diversification of the Mycorrhizal Mutualists.</title>
        <authorList>
            <consortium name="DOE Joint Genome Institute"/>
            <consortium name="Mycorrhizal Genomics Consortium"/>
            <person name="Kohler A."/>
            <person name="Kuo A."/>
            <person name="Nagy L.G."/>
            <person name="Floudas D."/>
            <person name="Copeland A."/>
            <person name="Barry K.W."/>
            <person name="Cichocki N."/>
            <person name="Veneault-Fourrey C."/>
            <person name="LaButti K."/>
            <person name="Lindquist E.A."/>
            <person name="Lipzen A."/>
            <person name="Lundell T."/>
            <person name="Morin E."/>
            <person name="Murat C."/>
            <person name="Riley R."/>
            <person name="Ohm R."/>
            <person name="Sun H."/>
            <person name="Tunlid A."/>
            <person name="Henrissat B."/>
            <person name="Grigoriev I.V."/>
            <person name="Hibbett D.S."/>
            <person name="Martin F."/>
        </authorList>
    </citation>
    <scope>NUCLEOTIDE SEQUENCE [LARGE SCALE GENOMIC DNA]</scope>
    <source>
        <strain evidence="3">LaAM-08-1</strain>
    </source>
</reference>
<protein>
    <submittedName>
        <fullName evidence="2">Uncharacterized protein</fullName>
    </submittedName>
</protein>
<feature type="compositionally biased region" description="Low complexity" evidence="1">
    <location>
        <begin position="469"/>
        <end position="494"/>
    </location>
</feature>
<feature type="compositionally biased region" description="Low complexity" evidence="1">
    <location>
        <begin position="31"/>
        <end position="40"/>
    </location>
</feature>
<sequence>MATTPPLPRPRPRKQPVPLLLESFPTPPTFIPSTPTSASTNPPPSGPPSTPLPPVPGPSRISEYDTLNLLFAASRYSHGGGRESVGSARSSAGYGFSGPASPKMPAGRRASSVVSPVPSLGLDDELPAFGSQRRTRKGRRHNPSNHQANESISEIDFRDILSSVSVMSDDDDDALVPPPSPFPKRPPPASPRTIGAQAAPSPRDSASVPLASPLRRTFEDQQGHNYMASVADLIDPAFAPLSVSERPPITDASTSPAPTSADHPRPDNQHPPVTTSSDHPISPDQDAAALHRQLRSTRSRSASHKQALASKNLPPLDELPPPPSLGALPGPRKPLGETQSRIPSGDGESAVGDTNGGLEPSPSILSTASTSGSLYSVATSSSLSAMTSMSTSSSMTMTTARTSPASVSPNFANTSTAGTFMFEGTKDVADLSKSTITRSKEAFEGSKSMITRSFEGSKSTSTRSSDLFKSTPDLSKSTSSLPSKSMSSLPSKTPSIPPRGTSPPPSRGTSPDIDTILSQTPKPLPRPSRARASDPLSRVPSASAYTGAAGLGQGKRRASDGLLSLGSHSSSAYANPNSTTTVVSVRACSEGSGASLNYRSQRRTTRADRYSSNDEYNEGMRRDVDKEEIERLERALEGYGSGSSDDEGRTGVGIGRRGAGKGGKLGKGRTHGGGGEEGDSDSSLDLHTPLPWVYFFPSSHPFRQN</sequence>
<feature type="compositionally biased region" description="Low complexity" evidence="1">
    <location>
        <begin position="369"/>
        <end position="406"/>
    </location>
</feature>
<feature type="compositionally biased region" description="Basic residues" evidence="1">
    <location>
        <begin position="292"/>
        <end position="303"/>
    </location>
</feature>
<organism evidence="2 3">
    <name type="scientific">Laccaria amethystina LaAM-08-1</name>
    <dbReference type="NCBI Taxonomy" id="1095629"/>
    <lineage>
        <taxon>Eukaryota</taxon>
        <taxon>Fungi</taxon>
        <taxon>Dikarya</taxon>
        <taxon>Basidiomycota</taxon>
        <taxon>Agaricomycotina</taxon>
        <taxon>Agaricomycetes</taxon>
        <taxon>Agaricomycetidae</taxon>
        <taxon>Agaricales</taxon>
        <taxon>Agaricineae</taxon>
        <taxon>Hydnangiaceae</taxon>
        <taxon>Laccaria</taxon>
    </lineage>
</organism>
<feature type="compositionally biased region" description="Pro residues" evidence="1">
    <location>
        <begin position="176"/>
        <end position="190"/>
    </location>
</feature>
<feature type="compositionally biased region" description="Pro residues" evidence="1">
    <location>
        <begin position="495"/>
        <end position="506"/>
    </location>
</feature>
<evidence type="ECO:0000313" key="2">
    <source>
        <dbReference type="EMBL" id="KIJ97710.1"/>
    </source>
</evidence>
<dbReference type="AlphaFoldDB" id="A0A0C9WY27"/>
<dbReference type="EMBL" id="KN838686">
    <property type="protein sequence ID" value="KIJ97710.1"/>
    <property type="molecule type" value="Genomic_DNA"/>
</dbReference>
<feature type="region of interest" description="Disordered" evidence="1">
    <location>
        <begin position="434"/>
        <end position="686"/>
    </location>
</feature>
<feature type="compositionally biased region" description="Polar residues" evidence="1">
    <location>
        <begin position="448"/>
        <end position="468"/>
    </location>
</feature>
<evidence type="ECO:0000256" key="1">
    <source>
        <dbReference type="SAM" id="MobiDB-lite"/>
    </source>
</evidence>
<feature type="compositionally biased region" description="Low complexity" evidence="1">
    <location>
        <begin position="560"/>
        <end position="571"/>
    </location>
</feature>
<keyword evidence="3" id="KW-1185">Reference proteome</keyword>
<dbReference type="Proteomes" id="UP000054477">
    <property type="component" value="Unassembled WGS sequence"/>
</dbReference>